<dbReference type="PANTHER" id="PTHR30603">
    <property type="entry name" value="RNA POLYMERASE SIGMA FACTOR RPO"/>
    <property type="match status" value="1"/>
</dbReference>
<evidence type="ECO:0000256" key="3">
    <source>
        <dbReference type="ARBA" id="ARBA00023082"/>
    </source>
</evidence>
<dbReference type="GO" id="GO:0003677">
    <property type="term" value="F:DNA binding"/>
    <property type="evidence" value="ECO:0007669"/>
    <property type="project" value="UniProtKB-KW"/>
</dbReference>
<dbReference type="Gene3D" id="1.10.601.10">
    <property type="entry name" value="RNA Polymerase Primary Sigma Factor"/>
    <property type="match status" value="1"/>
</dbReference>
<evidence type="ECO:0000256" key="6">
    <source>
        <dbReference type="RuleBase" id="RU362124"/>
    </source>
</evidence>
<evidence type="ECO:0000256" key="7">
    <source>
        <dbReference type="SAM" id="MobiDB-lite"/>
    </source>
</evidence>
<dbReference type="FunFam" id="1.10.601.10:FF:000001">
    <property type="entry name" value="RNA polymerase sigma factor SigA"/>
    <property type="match status" value="1"/>
</dbReference>
<dbReference type="InterPro" id="IPR000943">
    <property type="entry name" value="RNA_pol_sigma70"/>
</dbReference>
<dbReference type="Gene3D" id="1.10.10.10">
    <property type="entry name" value="Winged helix-like DNA-binding domain superfamily/Winged helix DNA-binding domain"/>
    <property type="match status" value="2"/>
</dbReference>
<dbReference type="PROSITE" id="PS00716">
    <property type="entry name" value="SIGMA70_2"/>
    <property type="match status" value="1"/>
</dbReference>
<comment type="similarity">
    <text evidence="1 6">Belongs to the sigma-70 factor family.</text>
</comment>
<dbReference type="Proteomes" id="UP001286174">
    <property type="component" value="Unassembled WGS sequence"/>
</dbReference>
<reference evidence="10 11" key="1">
    <citation type="submission" date="2022-03" db="EMBL/GenBank/DDBJ databases">
        <title>Novel taxa within the pig intestine.</title>
        <authorList>
            <person name="Wylensek D."/>
            <person name="Bishof K."/>
            <person name="Afrizal A."/>
            <person name="Clavel T."/>
        </authorList>
    </citation>
    <scope>NUCLEOTIDE SEQUENCE [LARGE SCALE GENOMIC DNA]</scope>
    <source>
        <strain evidence="10 11">CLA-KB-P133</strain>
    </source>
</reference>
<dbReference type="EMBL" id="JALBUR010000004">
    <property type="protein sequence ID" value="MDX8419000.1"/>
    <property type="molecule type" value="Genomic_DNA"/>
</dbReference>
<sequence length="336" mass="38113">MDEEKNENEEAEVEDEDLNFDEDDAQEDEDLNDGEDVSEDDGQQLDLESSSADITLNSTDAVHNYLKRIGTIPLLTPEQEQDLAIKAANGDEAARDMLVTSNLRLVVSVAKRYSGFNMSFMDLIQEGNIGLMKAVSKFDYTKGFKLSTYATWWIRQAITRAIADHSRNIRIPVHVNETLHKIHKTRRQLSQELGREPSLEEIAAKMDDMTAEKIAEIEKMASDTVSLETPIGEENDTSLGDLIRDEHTMTPSQYAEANALHDQIFMLLDTLTDREKTVLIKRFGLDGNEPMTLEEVGREMDVTRERIRQIEKKGLTKLKHATRSRHLQPFMDSADA</sequence>
<dbReference type="SUPFAM" id="SSF88946">
    <property type="entry name" value="Sigma2 domain of RNA polymerase sigma factors"/>
    <property type="match status" value="1"/>
</dbReference>
<evidence type="ECO:0000256" key="4">
    <source>
        <dbReference type="ARBA" id="ARBA00023125"/>
    </source>
</evidence>
<dbReference type="Pfam" id="PF04539">
    <property type="entry name" value="Sigma70_r3"/>
    <property type="match status" value="1"/>
</dbReference>
<keyword evidence="2 6" id="KW-0805">Transcription regulation</keyword>
<feature type="domain" description="RNA polymerase sigma-70" evidence="9">
    <location>
        <begin position="292"/>
        <end position="318"/>
    </location>
</feature>
<dbReference type="InterPro" id="IPR007630">
    <property type="entry name" value="RNA_pol_sigma70_r4"/>
</dbReference>
<dbReference type="InterPro" id="IPR014284">
    <property type="entry name" value="RNA_pol_sigma-70_dom"/>
</dbReference>
<dbReference type="AlphaFoldDB" id="A0AB35U0M3"/>
<dbReference type="InterPro" id="IPR013324">
    <property type="entry name" value="RNA_pol_sigma_r3/r4-like"/>
</dbReference>
<dbReference type="Pfam" id="PF04542">
    <property type="entry name" value="Sigma70_r2"/>
    <property type="match status" value="1"/>
</dbReference>
<dbReference type="Pfam" id="PF00140">
    <property type="entry name" value="Sigma70_r1_2"/>
    <property type="match status" value="1"/>
</dbReference>
<evidence type="ECO:0000259" key="9">
    <source>
        <dbReference type="PROSITE" id="PS00716"/>
    </source>
</evidence>
<gene>
    <name evidence="10" type="ORF">MOZ60_02705</name>
</gene>
<keyword evidence="3 6" id="KW-0731">Sigma factor</keyword>
<keyword evidence="11" id="KW-1185">Reference proteome</keyword>
<name>A0AB35U0M3_9FIRM</name>
<evidence type="ECO:0000259" key="8">
    <source>
        <dbReference type="PROSITE" id="PS00715"/>
    </source>
</evidence>
<protein>
    <recommendedName>
        <fullName evidence="6">RNA polymerase sigma factor</fullName>
    </recommendedName>
</protein>
<evidence type="ECO:0000256" key="5">
    <source>
        <dbReference type="ARBA" id="ARBA00023163"/>
    </source>
</evidence>
<dbReference type="InterPro" id="IPR007627">
    <property type="entry name" value="RNA_pol_sigma70_r2"/>
</dbReference>
<dbReference type="InterPro" id="IPR007624">
    <property type="entry name" value="RNA_pol_sigma70_r3"/>
</dbReference>
<dbReference type="SUPFAM" id="SSF88659">
    <property type="entry name" value="Sigma3 and sigma4 domains of RNA polymerase sigma factors"/>
    <property type="match status" value="2"/>
</dbReference>
<keyword evidence="4 6" id="KW-0238">DNA-binding</keyword>
<evidence type="ECO:0000256" key="2">
    <source>
        <dbReference type="ARBA" id="ARBA00023015"/>
    </source>
</evidence>
<dbReference type="NCBIfam" id="TIGR02937">
    <property type="entry name" value="sigma70-ECF"/>
    <property type="match status" value="1"/>
</dbReference>
<dbReference type="GO" id="GO:0016987">
    <property type="term" value="F:sigma factor activity"/>
    <property type="evidence" value="ECO:0007669"/>
    <property type="project" value="UniProtKB-KW"/>
</dbReference>
<evidence type="ECO:0000313" key="10">
    <source>
        <dbReference type="EMBL" id="MDX8419000.1"/>
    </source>
</evidence>
<evidence type="ECO:0000313" key="11">
    <source>
        <dbReference type="Proteomes" id="UP001286174"/>
    </source>
</evidence>
<dbReference type="InterPro" id="IPR009042">
    <property type="entry name" value="RNA_pol_sigma70_r1_2"/>
</dbReference>
<dbReference type="RefSeq" id="WP_108775180.1">
    <property type="nucleotide sequence ID" value="NZ_JALBUR010000004.1"/>
</dbReference>
<feature type="region of interest" description="Disordered" evidence="7">
    <location>
        <begin position="1"/>
        <end position="42"/>
    </location>
</feature>
<dbReference type="PROSITE" id="PS00715">
    <property type="entry name" value="SIGMA70_1"/>
    <property type="match status" value="1"/>
</dbReference>
<evidence type="ECO:0000256" key="1">
    <source>
        <dbReference type="ARBA" id="ARBA00007788"/>
    </source>
</evidence>
<dbReference type="Pfam" id="PF04545">
    <property type="entry name" value="Sigma70_r4"/>
    <property type="match status" value="1"/>
</dbReference>
<dbReference type="PRINTS" id="PR00046">
    <property type="entry name" value="SIGMA70FCT"/>
</dbReference>
<proteinExistence type="inferred from homology"/>
<feature type="domain" description="RNA polymerase sigma-70" evidence="8">
    <location>
        <begin position="122"/>
        <end position="135"/>
    </location>
</feature>
<accession>A0AB35U0M3</accession>
<dbReference type="GO" id="GO:0006352">
    <property type="term" value="P:DNA-templated transcription initiation"/>
    <property type="evidence" value="ECO:0007669"/>
    <property type="project" value="InterPro"/>
</dbReference>
<dbReference type="CDD" id="cd06171">
    <property type="entry name" value="Sigma70_r4"/>
    <property type="match status" value="1"/>
</dbReference>
<dbReference type="InterPro" id="IPR036388">
    <property type="entry name" value="WH-like_DNA-bd_sf"/>
</dbReference>
<dbReference type="PANTHER" id="PTHR30603:SF60">
    <property type="entry name" value="RNA POLYMERASE SIGMA FACTOR RPOD"/>
    <property type="match status" value="1"/>
</dbReference>
<dbReference type="InterPro" id="IPR050239">
    <property type="entry name" value="Sigma-70_RNA_pol_init_factors"/>
</dbReference>
<comment type="caution">
    <text evidence="10">The sequence shown here is derived from an EMBL/GenBank/DDBJ whole genome shotgun (WGS) entry which is preliminary data.</text>
</comment>
<comment type="function">
    <text evidence="6">Sigma factors are initiation factors that promote the attachment of RNA polymerase to specific initiation sites and are then released.</text>
</comment>
<organism evidence="10 11">
    <name type="scientific">Grylomicrobium aquisgranensis</name>
    <dbReference type="NCBI Taxonomy" id="2926318"/>
    <lineage>
        <taxon>Bacteria</taxon>
        <taxon>Bacillati</taxon>
        <taxon>Bacillota</taxon>
        <taxon>Erysipelotrichia</taxon>
        <taxon>Erysipelotrichales</taxon>
        <taxon>Erysipelotrichaceae</taxon>
        <taxon>Grylomicrobium</taxon>
    </lineage>
</organism>
<keyword evidence="5 6" id="KW-0804">Transcription</keyword>
<dbReference type="InterPro" id="IPR013325">
    <property type="entry name" value="RNA_pol_sigma_r2"/>
</dbReference>